<evidence type="ECO:0000313" key="1">
    <source>
        <dbReference type="EMBL" id="CAB4322823.1"/>
    </source>
</evidence>
<name>A0A6J5YAB7_9ZZZZ</name>
<accession>A0A6J5YAB7</accession>
<dbReference type="EMBL" id="CAEMXZ010000016">
    <property type="protein sequence ID" value="CAB4322823.1"/>
    <property type="molecule type" value="Genomic_DNA"/>
</dbReference>
<organism evidence="1">
    <name type="scientific">freshwater metagenome</name>
    <dbReference type="NCBI Taxonomy" id="449393"/>
    <lineage>
        <taxon>unclassified sequences</taxon>
        <taxon>metagenomes</taxon>
        <taxon>ecological metagenomes</taxon>
    </lineage>
</organism>
<proteinExistence type="predicted"/>
<protein>
    <submittedName>
        <fullName evidence="1">Unannotated protein</fullName>
    </submittedName>
</protein>
<reference evidence="1" key="1">
    <citation type="submission" date="2020-05" db="EMBL/GenBank/DDBJ databases">
        <authorList>
            <person name="Chiriac C."/>
            <person name="Salcher M."/>
            <person name="Ghai R."/>
            <person name="Kavagutti S V."/>
        </authorList>
    </citation>
    <scope>NUCLEOTIDE SEQUENCE</scope>
</reference>
<sequence length="629" mass="65662">MFDTEVAAAGLLTHEGVTTHEFAQVEEVGNTANLFEGLVDAFGAAEHTHVLLELLAKSGDLRQCLLEPVLVAFHAAVVPDELAEFAVVVLRRLGATGGQPTTSFVTHGLLCLDEHRIGGRDNALAQQPGEVIAHCVGSHEVAVSETLHERRCAETVGTVIGEVGLTEGVEARHGGHEVVVNPQATHRVMAGGVDAHRDLHGVLVGDALVHVEEVAVTLEDGVVTEPVDRLAEVEEDAVLERANATTLITHNLGGTRGDVTGSEVAVGRVLTLEVVVAVFFRDLIGRTVVVELLGHPDATVVTQRLRHERELGLRLITGRDAGGVDLRVAGVGEQGALLVCPPCCGDVGVHRVGGQVEGVAVAAGAQQGGVTRPALDLAAVDVAGDDADRHAVLLHDVEQFGLGVELDTTERHLLHEGLIGTEQELLTGLATGVERAAHLGATEGTVVEQAAVLAGEGNALGHALVDDVDRHLGKAVHVGLTSPEVAALHGVVEESIDAVAIVLVVLGTVDATLGSDGMRPAGRVVEGEALHLVPELCERRRCSSSGEAGADHQNRELPLVRGVHELHVELVVVPAVLNRTFGNLGVENNVAHGFLFQPMTPVMAAMGKVMLAPATTMAKPAAMPLRRGL</sequence>
<gene>
    <name evidence="1" type="ORF">UFOPK1392_00560</name>
</gene>
<dbReference type="AlphaFoldDB" id="A0A6J5YAB7"/>